<accession>A0A7J8D6U7</accession>
<proteinExistence type="predicted"/>
<dbReference type="AlphaFoldDB" id="A0A7J8D6U7"/>
<evidence type="ECO:0000313" key="2">
    <source>
        <dbReference type="Proteomes" id="UP000593571"/>
    </source>
</evidence>
<sequence length="126" mass="14938">MFNFPTRLSAEVCHFELLPHWLCNLHKMKLPKTLLYRHYILVPKTFSGSSKYYPNKLAIEVYQNPSLTFPLIHSDLLLHSYMTLHFRQIGLSVVPRQFNVHSLCMLSPHVEYFQHFLPYLLSHHST</sequence>
<protein>
    <submittedName>
        <fullName evidence="1">Uncharacterized protein</fullName>
    </submittedName>
</protein>
<gene>
    <name evidence="1" type="ORF">HJG63_008852</name>
</gene>
<comment type="caution">
    <text evidence="1">The sequence shown here is derived from an EMBL/GenBank/DDBJ whole genome shotgun (WGS) entry which is preliminary data.</text>
</comment>
<organism evidence="1 2">
    <name type="scientific">Rousettus aegyptiacus</name>
    <name type="common">Egyptian fruit bat</name>
    <name type="synonym">Pteropus aegyptiacus</name>
    <dbReference type="NCBI Taxonomy" id="9407"/>
    <lineage>
        <taxon>Eukaryota</taxon>
        <taxon>Metazoa</taxon>
        <taxon>Chordata</taxon>
        <taxon>Craniata</taxon>
        <taxon>Vertebrata</taxon>
        <taxon>Euteleostomi</taxon>
        <taxon>Mammalia</taxon>
        <taxon>Eutheria</taxon>
        <taxon>Laurasiatheria</taxon>
        <taxon>Chiroptera</taxon>
        <taxon>Yinpterochiroptera</taxon>
        <taxon>Pteropodoidea</taxon>
        <taxon>Pteropodidae</taxon>
        <taxon>Rousettinae</taxon>
        <taxon>Rousettus</taxon>
    </lineage>
</organism>
<name>A0A7J8D6U7_ROUAE</name>
<reference evidence="1 2" key="1">
    <citation type="journal article" date="2020" name="Nature">
        <title>Six reference-quality genomes reveal evolution of bat adaptations.</title>
        <authorList>
            <person name="Jebb D."/>
            <person name="Huang Z."/>
            <person name="Pippel M."/>
            <person name="Hughes G.M."/>
            <person name="Lavrichenko K."/>
            <person name="Devanna P."/>
            <person name="Winkler S."/>
            <person name="Jermiin L.S."/>
            <person name="Skirmuntt E.C."/>
            <person name="Katzourakis A."/>
            <person name="Burkitt-Gray L."/>
            <person name="Ray D.A."/>
            <person name="Sullivan K.A.M."/>
            <person name="Roscito J.G."/>
            <person name="Kirilenko B.M."/>
            <person name="Davalos L.M."/>
            <person name="Corthals A.P."/>
            <person name="Power M.L."/>
            <person name="Jones G."/>
            <person name="Ransome R.D."/>
            <person name="Dechmann D.K.N."/>
            <person name="Locatelli A.G."/>
            <person name="Puechmaille S.J."/>
            <person name="Fedrigo O."/>
            <person name="Jarvis E.D."/>
            <person name="Hiller M."/>
            <person name="Vernes S.C."/>
            <person name="Myers E.W."/>
            <person name="Teeling E.C."/>
        </authorList>
    </citation>
    <scope>NUCLEOTIDE SEQUENCE [LARGE SCALE GENOMIC DNA]</scope>
    <source>
        <strain evidence="1">MRouAeg1</strain>
        <tissue evidence="1">Muscle</tissue>
    </source>
</reference>
<dbReference type="EMBL" id="JACASE010000013">
    <property type="protein sequence ID" value="KAF6418848.1"/>
    <property type="molecule type" value="Genomic_DNA"/>
</dbReference>
<dbReference type="Proteomes" id="UP000593571">
    <property type="component" value="Unassembled WGS sequence"/>
</dbReference>
<keyword evidence="2" id="KW-1185">Reference proteome</keyword>
<evidence type="ECO:0000313" key="1">
    <source>
        <dbReference type="EMBL" id="KAF6418848.1"/>
    </source>
</evidence>